<evidence type="ECO:0000256" key="1">
    <source>
        <dbReference type="ARBA" id="ARBA00001713"/>
    </source>
</evidence>
<comment type="similarity">
    <text evidence="3">Belongs to the ribose 5-phosphate isomerase family.</text>
</comment>
<dbReference type="SUPFAM" id="SSF100950">
    <property type="entry name" value="NagB/RpiA/CoA transferase-like"/>
    <property type="match status" value="1"/>
</dbReference>
<dbReference type="UniPathway" id="UPA00115">
    <property type="reaction ID" value="UER00412"/>
</dbReference>
<comment type="catalytic activity">
    <reaction evidence="1 3">
        <text>aldehydo-D-ribose 5-phosphate = D-ribulose 5-phosphate</text>
        <dbReference type="Rhea" id="RHEA:14657"/>
        <dbReference type="ChEBI" id="CHEBI:58121"/>
        <dbReference type="ChEBI" id="CHEBI:58273"/>
        <dbReference type="EC" id="5.3.1.6"/>
    </reaction>
</comment>
<dbReference type="Proteomes" id="UP000216498">
    <property type="component" value="Unassembled WGS sequence"/>
</dbReference>
<accession>A0A265N9E9</accession>
<dbReference type="AlphaFoldDB" id="A0A265N9E9"/>
<dbReference type="GO" id="GO:0009052">
    <property type="term" value="P:pentose-phosphate shunt, non-oxidative branch"/>
    <property type="evidence" value="ECO:0007669"/>
    <property type="project" value="UniProtKB-UniRule"/>
</dbReference>
<keyword evidence="2 3" id="KW-0413">Isomerase</keyword>
<dbReference type="InterPro" id="IPR020672">
    <property type="entry name" value="Ribose5P_isomerase_typA_subgr"/>
</dbReference>
<comment type="function">
    <text evidence="3">Catalyzes the reversible conversion of ribose-5-phosphate to ribulose 5-phosphate.</text>
</comment>
<dbReference type="NCBIfam" id="NF001924">
    <property type="entry name" value="PRK00702.1"/>
    <property type="match status" value="1"/>
</dbReference>
<comment type="pathway">
    <text evidence="3">Carbohydrate degradation; pentose phosphate pathway; D-ribose 5-phosphate from D-ribulose 5-phosphate (non-oxidative stage): step 1/1.</text>
</comment>
<organism evidence="4 5">
    <name type="scientific">Virgibacillus indicus</name>
    <dbReference type="NCBI Taxonomy" id="2024554"/>
    <lineage>
        <taxon>Bacteria</taxon>
        <taxon>Bacillati</taxon>
        <taxon>Bacillota</taxon>
        <taxon>Bacilli</taxon>
        <taxon>Bacillales</taxon>
        <taxon>Bacillaceae</taxon>
        <taxon>Virgibacillus</taxon>
    </lineage>
</organism>
<gene>
    <name evidence="3" type="primary">rpiA</name>
    <name evidence="4" type="ORF">CIL03_13255</name>
</gene>
<protein>
    <recommendedName>
        <fullName evidence="3">Ribose-5-phosphate isomerase A</fullName>
        <ecNumber evidence="3">5.3.1.6</ecNumber>
    </recommendedName>
    <alternativeName>
        <fullName evidence="3">Phosphoriboisomerase A</fullName>
        <shortName evidence="3">PRI</shortName>
    </alternativeName>
</protein>
<comment type="caution">
    <text evidence="4">The sequence shown here is derived from an EMBL/GenBank/DDBJ whole genome shotgun (WGS) entry which is preliminary data.</text>
</comment>
<feature type="binding site" evidence="3">
    <location>
        <begin position="97"/>
        <end position="100"/>
    </location>
    <ligand>
        <name>substrate</name>
    </ligand>
</feature>
<comment type="subunit">
    <text evidence="3">Homodimer.</text>
</comment>
<dbReference type="Gene3D" id="3.40.50.1360">
    <property type="match status" value="1"/>
</dbReference>
<dbReference type="Gene3D" id="3.30.70.260">
    <property type="match status" value="1"/>
</dbReference>
<dbReference type="CDD" id="cd01398">
    <property type="entry name" value="RPI_A"/>
    <property type="match status" value="1"/>
</dbReference>
<proteinExistence type="inferred from homology"/>
<dbReference type="EC" id="5.3.1.6" evidence="3"/>
<dbReference type="OrthoDB" id="5870696at2"/>
<sequence>MDPMERSKKAVAEHAANFVKEGMVVGLGSGSTANWMIKRLGERVQEGLNIKGIPSSFKSERLAAECGIPLTDFSSVDKIDIAIDGADEVDSDLQLLKGGGGSLVREKIVDGEAEQLIIIVDETKIVTRLGEFPLPIEVTPFGWELTAENISNLGGKPKLRHLDGEIFVTNNDNYILDCKFPGIQKPAELHASLKLLTGVVETGLFINMADQIIIAKQDGIEILTK</sequence>
<dbReference type="RefSeq" id="WP_094886351.1">
    <property type="nucleotide sequence ID" value="NZ_NPMS01000006.1"/>
</dbReference>
<dbReference type="PANTHER" id="PTHR11934">
    <property type="entry name" value="RIBOSE-5-PHOSPHATE ISOMERASE"/>
    <property type="match status" value="1"/>
</dbReference>
<name>A0A265N9E9_9BACI</name>
<dbReference type="GO" id="GO:0004751">
    <property type="term" value="F:ribose-5-phosphate isomerase activity"/>
    <property type="evidence" value="ECO:0007669"/>
    <property type="project" value="UniProtKB-UniRule"/>
</dbReference>
<evidence type="ECO:0000313" key="5">
    <source>
        <dbReference type="Proteomes" id="UP000216498"/>
    </source>
</evidence>
<dbReference type="EMBL" id="NPMS01000006">
    <property type="protein sequence ID" value="OZU88094.1"/>
    <property type="molecule type" value="Genomic_DNA"/>
</dbReference>
<dbReference type="Pfam" id="PF06026">
    <property type="entry name" value="Rib_5-P_isom_A"/>
    <property type="match status" value="1"/>
</dbReference>
<feature type="binding site" evidence="3">
    <location>
        <position position="124"/>
    </location>
    <ligand>
        <name>substrate</name>
    </ligand>
</feature>
<feature type="binding site" evidence="3">
    <location>
        <begin position="84"/>
        <end position="87"/>
    </location>
    <ligand>
        <name>substrate</name>
    </ligand>
</feature>
<dbReference type="InterPro" id="IPR004788">
    <property type="entry name" value="Ribose5P_isomerase_type_A"/>
</dbReference>
<dbReference type="InterPro" id="IPR037171">
    <property type="entry name" value="NagB/RpiA_transferase-like"/>
</dbReference>
<evidence type="ECO:0000313" key="4">
    <source>
        <dbReference type="EMBL" id="OZU88094.1"/>
    </source>
</evidence>
<dbReference type="SUPFAM" id="SSF75445">
    <property type="entry name" value="D-ribose-5-phosphate isomerase (RpiA), lid domain"/>
    <property type="match status" value="1"/>
</dbReference>
<reference evidence="4 5" key="1">
    <citation type="submission" date="2017-08" db="EMBL/GenBank/DDBJ databases">
        <title>Virgibacillus indicus sp. nov. and Virgibacillus profoundi sp. nov, two moderately halophilic bacteria isolated from marine sediment by using the Microfluidic Streak Plate.</title>
        <authorList>
            <person name="Xu B."/>
            <person name="Hu B."/>
            <person name="Wang J."/>
            <person name="Zhu Y."/>
            <person name="Huang L."/>
            <person name="Du W."/>
            <person name="Huang Y."/>
        </authorList>
    </citation>
    <scope>NUCLEOTIDE SEQUENCE [LARGE SCALE GENOMIC DNA]</scope>
    <source>
        <strain evidence="4 5">IO3-P2-C2</strain>
    </source>
</reference>
<feature type="binding site" evidence="3">
    <location>
        <begin position="29"/>
        <end position="32"/>
    </location>
    <ligand>
        <name>substrate</name>
    </ligand>
</feature>
<dbReference type="FunFam" id="3.40.50.1360:FF:000001">
    <property type="entry name" value="Ribose-5-phosphate isomerase A"/>
    <property type="match status" value="1"/>
</dbReference>
<dbReference type="PANTHER" id="PTHR11934:SF0">
    <property type="entry name" value="RIBOSE-5-PHOSPHATE ISOMERASE"/>
    <property type="match status" value="1"/>
</dbReference>
<keyword evidence="5" id="KW-1185">Reference proteome</keyword>
<evidence type="ECO:0000256" key="2">
    <source>
        <dbReference type="ARBA" id="ARBA00023235"/>
    </source>
</evidence>
<dbReference type="HAMAP" id="MF_00170">
    <property type="entry name" value="Rib_5P_isom_A"/>
    <property type="match status" value="1"/>
</dbReference>
<feature type="active site" description="Proton acceptor" evidence="3">
    <location>
        <position position="106"/>
    </location>
</feature>
<dbReference type="GO" id="GO:0005829">
    <property type="term" value="C:cytosol"/>
    <property type="evidence" value="ECO:0007669"/>
    <property type="project" value="TreeGrafter"/>
</dbReference>
<dbReference type="NCBIfam" id="TIGR00021">
    <property type="entry name" value="rpiA"/>
    <property type="match status" value="1"/>
</dbReference>
<dbReference type="GO" id="GO:0006014">
    <property type="term" value="P:D-ribose metabolic process"/>
    <property type="evidence" value="ECO:0007669"/>
    <property type="project" value="TreeGrafter"/>
</dbReference>
<evidence type="ECO:0000256" key="3">
    <source>
        <dbReference type="HAMAP-Rule" id="MF_00170"/>
    </source>
</evidence>